<accession>C7N275</accession>
<dbReference type="InterPro" id="IPR003953">
    <property type="entry name" value="FAD-dep_OxRdtase_2_FAD-bd"/>
</dbReference>
<feature type="domain" description="FAD-dependent oxidoreductase 2 FAD-binding" evidence="6">
    <location>
        <begin position="428"/>
        <end position="566"/>
    </location>
</feature>
<dbReference type="InterPro" id="IPR027477">
    <property type="entry name" value="Succ_DH/fumarate_Rdtase_cat_sf"/>
</dbReference>
<comment type="cofactor">
    <cofactor evidence="1">
        <name>FAD</name>
        <dbReference type="ChEBI" id="CHEBI:57692"/>
    </cofactor>
</comment>
<dbReference type="HOGENOM" id="CLU_011398_4_3_11"/>
<keyword evidence="4" id="KW-0560">Oxidoreductase</keyword>
<evidence type="ECO:0000256" key="1">
    <source>
        <dbReference type="ARBA" id="ARBA00001974"/>
    </source>
</evidence>
<evidence type="ECO:0000256" key="4">
    <source>
        <dbReference type="ARBA" id="ARBA00023002"/>
    </source>
</evidence>
<dbReference type="PANTHER" id="PTHR43400">
    <property type="entry name" value="FUMARATE REDUCTASE"/>
    <property type="match status" value="1"/>
</dbReference>
<dbReference type="PANTHER" id="PTHR43400:SF7">
    <property type="entry name" value="FAD-DEPENDENT OXIDOREDUCTASE 2 FAD BINDING DOMAIN-CONTAINING PROTEIN"/>
    <property type="match status" value="1"/>
</dbReference>
<dbReference type="EMBL" id="CP001684">
    <property type="protein sequence ID" value="ACV21381.1"/>
    <property type="molecule type" value="Genomic_DNA"/>
</dbReference>
<dbReference type="Pfam" id="PF00890">
    <property type="entry name" value="FAD_binding_2"/>
    <property type="match status" value="2"/>
</dbReference>
<protein>
    <submittedName>
        <fullName evidence="7">Succinate dehydrogenase/fumarate reductase flavoprotein subunit</fullName>
    </submittedName>
</protein>
<evidence type="ECO:0000256" key="2">
    <source>
        <dbReference type="ARBA" id="ARBA00022630"/>
    </source>
</evidence>
<dbReference type="KEGG" id="shi:Shel_03140"/>
<dbReference type="Gene3D" id="3.50.50.60">
    <property type="entry name" value="FAD/NAD(P)-binding domain"/>
    <property type="match status" value="2"/>
</dbReference>
<dbReference type="GO" id="GO:0033765">
    <property type="term" value="F:steroid dehydrogenase activity, acting on the CH-CH group of donors"/>
    <property type="evidence" value="ECO:0007669"/>
    <property type="project" value="UniProtKB-ARBA"/>
</dbReference>
<name>C7N275_SLAHD</name>
<evidence type="ECO:0000256" key="3">
    <source>
        <dbReference type="ARBA" id="ARBA00022827"/>
    </source>
</evidence>
<feature type="domain" description="FAD-dependent oxidoreductase 2 FAD-binding" evidence="6">
    <location>
        <begin position="68"/>
        <end position="307"/>
    </location>
</feature>
<dbReference type="InterPro" id="IPR050315">
    <property type="entry name" value="FAD-oxidoreductase_2"/>
</dbReference>
<evidence type="ECO:0000256" key="5">
    <source>
        <dbReference type="SAM" id="MobiDB-lite"/>
    </source>
</evidence>
<dbReference type="SUPFAM" id="SSF56425">
    <property type="entry name" value="Succinate dehydrogenase/fumarate reductase flavoprotein, catalytic domain"/>
    <property type="match status" value="1"/>
</dbReference>
<sequence length="594" mass="63958">MAAGLPARALADDTSVASSESADGYQVPDRPAPNSRMVPSPQNTGITKPNAEPIPPEPAPAAWDEEYDVVIVGSGWGGLTAANMAAQGGLKTALIEKGDVTGGASRHAAENAVISGGSKAQEEAGYHWPGDKFDPKAATTKYEEYCSWTVDYKLLYDSVIAGAEWIDWMMEQPGIEWVAAGPCMEDIRVNSKEQNTLLGNHWTAEALTDNAIADGVEIKLLTQCKALIQDGDRVVGIKVADTLGNETYLKGAKAVLLTAGGFGMNLDLLEKYTPTAYMYATQGGPMPSHTGECFRMGLGVGADVSGFNSFSMWEGGLDEYWGNGDGNYFHHFWNGAKQVMQNPWLKIDITGRRMEFFAKSTGDGIPQENYPHLENCEIGDLTSANHWSSSIGHRAYNIFDSKFKESLKVFENSAMNPNQDAHRQPVSEDRTVVNTLASSTEWEKEFEEAVARGAISKADTLEELAEMLGLRPERVTAAVDHWNNDICAKGEDTDLPAPYKEDWLIPVDTPPYYGAAMGGQISKTMAGLRVNEKMQVINAEGDPIPGLYAGWYTAGGIGGVNNYGGIFGNPTIHAGVAISGVGGYMAMNAILANE</sequence>
<dbReference type="Proteomes" id="UP000002026">
    <property type="component" value="Chromosome"/>
</dbReference>
<evidence type="ECO:0000313" key="8">
    <source>
        <dbReference type="Proteomes" id="UP000002026"/>
    </source>
</evidence>
<feature type="region of interest" description="Disordered" evidence="5">
    <location>
        <begin position="1"/>
        <end position="61"/>
    </location>
</feature>
<proteinExistence type="predicted"/>
<keyword evidence="2" id="KW-0285">Flavoprotein</keyword>
<organism evidence="7 8">
    <name type="scientific">Slackia heliotrinireducens (strain ATCC 29202 / DSM 20476 / NCTC 11029 / RHS 1)</name>
    <name type="common">Peptococcus heliotrinreducens</name>
    <dbReference type="NCBI Taxonomy" id="471855"/>
    <lineage>
        <taxon>Bacteria</taxon>
        <taxon>Bacillati</taxon>
        <taxon>Actinomycetota</taxon>
        <taxon>Coriobacteriia</taxon>
        <taxon>Eggerthellales</taxon>
        <taxon>Eggerthellaceae</taxon>
        <taxon>Slackia</taxon>
    </lineage>
</organism>
<evidence type="ECO:0000313" key="7">
    <source>
        <dbReference type="EMBL" id="ACV21381.1"/>
    </source>
</evidence>
<evidence type="ECO:0000259" key="6">
    <source>
        <dbReference type="Pfam" id="PF00890"/>
    </source>
</evidence>
<dbReference type="eggNOG" id="COG1053">
    <property type="taxonomic scope" value="Bacteria"/>
</dbReference>
<keyword evidence="3" id="KW-0274">FAD</keyword>
<dbReference type="AlphaFoldDB" id="C7N275"/>
<dbReference type="InterPro" id="IPR036188">
    <property type="entry name" value="FAD/NAD-bd_sf"/>
</dbReference>
<keyword evidence="8" id="KW-1185">Reference proteome</keyword>
<gene>
    <name evidence="7" type="ordered locus">Shel_03140</name>
</gene>
<dbReference type="SUPFAM" id="SSF51905">
    <property type="entry name" value="FAD/NAD(P)-binding domain"/>
    <property type="match status" value="1"/>
</dbReference>
<reference evidence="7 8" key="1">
    <citation type="journal article" date="2009" name="Stand. Genomic Sci.">
        <title>Complete genome sequence of Slackia heliotrinireducens type strain (RHS 1).</title>
        <authorList>
            <person name="Pukall R."/>
            <person name="Lapidus A."/>
            <person name="Nolan M."/>
            <person name="Copeland A."/>
            <person name="Glavina Del Rio T."/>
            <person name="Lucas S."/>
            <person name="Chen F."/>
            <person name="Tice H."/>
            <person name="Cheng J.F."/>
            <person name="Chertkov O."/>
            <person name="Bruce D."/>
            <person name="Goodwin L."/>
            <person name="Kuske C."/>
            <person name="Brettin T."/>
            <person name="Detter J.C."/>
            <person name="Han C."/>
            <person name="Pitluck S."/>
            <person name="Pati A."/>
            <person name="Mavrommatis K."/>
            <person name="Ivanova N."/>
            <person name="Ovchinnikova G."/>
            <person name="Chen A."/>
            <person name="Palaniappan K."/>
            <person name="Schneider S."/>
            <person name="Rohde M."/>
            <person name="Chain P."/>
            <person name="D'haeseleer P."/>
            <person name="Goker M."/>
            <person name="Bristow J."/>
            <person name="Eisen J.A."/>
            <person name="Markowitz V."/>
            <person name="Kyrpides N.C."/>
            <person name="Klenk H.P."/>
            <person name="Hugenholtz P."/>
        </authorList>
    </citation>
    <scope>NUCLEOTIDE SEQUENCE [LARGE SCALE GENOMIC DNA]</scope>
    <source>
        <strain evidence="8">ATCC 29202 / DSM 20476 / NCTC 11029 / RHS 1</strain>
    </source>
</reference>
<dbReference type="STRING" id="471855.Shel_03140"/>
<dbReference type="Gene3D" id="3.90.700.10">
    <property type="entry name" value="Succinate dehydrogenase/fumarate reductase flavoprotein, catalytic domain"/>
    <property type="match status" value="1"/>
</dbReference>